<evidence type="ECO:0000313" key="3">
    <source>
        <dbReference type="Proteomes" id="UP000030645"/>
    </source>
</evidence>
<dbReference type="AlphaFoldDB" id="W9RB52"/>
<reference evidence="3" key="1">
    <citation type="submission" date="2013-01" db="EMBL/GenBank/DDBJ databases">
        <title>Draft Genome Sequence of a Mulberry Tree, Morus notabilis C.K. Schneid.</title>
        <authorList>
            <person name="He N."/>
            <person name="Zhao S."/>
        </authorList>
    </citation>
    <scope>NUCLEOTIDE SEQUENCE</scope>
</reference>
<dbReference type="EMBL" id="KE344534">
    <property type="protein sequence ID" value="EXB66333.1"/>
    <property type="molecule type" value="Genomic_DNA"/>
</dbReference>
<organism evidence="2 3">
    <name type="scientific">Morus notabilis</name>
    <dbReference type="NCBI Taxonomy" id="981085"/>
    <lineage>
        <taxon>Eukaryota</taxon>
        <taxon>Viridiplantae</taxon>
        <taxon>Streptophyta</taxon>
        <taxon>Embryophyta</taxon>
        <taxon>Tracheophyta</taxon>
        <taxon>Spermatophyta</taxon>
        <taxon>Magnoliopsida</taxon>
        <taxon>eudicotyledons</taxon>
        <taxon>Gunneridae</taxon>
        <taxon>Pentapetalae</taxon>
        <taxon>rosids</taxon>
        <taxon>fabids</taxon>
        <taxon>Rosales</taxon>
        <taxon>Moraceae</taxon>
        <taxon>Moreae</taxon>
        <taxon>Morus</taxon>
    </lineage>
</organism>
<feature type="region of interest" description="Disordered" evidence="1">
    <location>
        <begin position="1"/>
        <end position="25"/>
    </location>
</feature>
<sequence length="91" mass="10176">MIELSGKIQSIDSDPLPPHKGKDSCAMISSCSDETKDSDFNEEIRTWLCDSKPPEAIWESSGNCEKAFWRTYTVPLHPGMPMLPPMDGKMT</sequence>
<protein>
    <submittedName>
        <fullName evidence="2">Uncharacterized protein</fullName>
    </submittedName>
</protein>
<dbReference type="Proteomes" id="UP000030645">
    <property type="component" value="Unassembled WGS sequence"/>
</dbReference>
<proteinExistence type="predicted"/>
<accession>W9RB52</accession>
<name>W9RB52_9ROSA</name>
<keyword evidence="3" id="KW-1185">Reference proteome</keyword>
<gene>
    <name evidence="2" type="ORF">L484_008073</name>
</gene>
<evidence type="ECO:0000256" key="1">
    <source>
        <dbReference type="SAM" id="MobiDB-lite"/>
    </source>
</evidence>
<evidence type="ECO:0000313" key="2">
    <source>
        <dbReference type="EMBL" id="EXB66333.1"/>
    </source>
</evidence>